<comment type="caution">
    <text evidence="2">The sequence shown here is derived from an EMBL/GenBank/DDBJ whole genome shotgun (WGS) entry which is preliminary data.</text>
</comment>
<feature type="region of interest" description="Disordered" evidence="1">
    <location>
        <begin position="1"/>
        <end position="33"/>
    </location>
</feature>
<accession>A0A4Q8Y312</accession>
<gene>
    <name evidence="2" type="ORF">ELI03_19605</name>
</gene>
<feature type="compositionally biased region" description="Basic and acidic residues" evidence="1">
    <location>
        <begin position="1"/>
        <end position="10"/>
    </location>
</feature>
<dbReference type="AlphaFoldDB" id="A0A4Q8Y312"/>
<sequence>MMRPANEHFQAKWKPVRRPEMRQQTMPEHDAEKCQRFSDDIMLKFFDLDPDSDLRPISPKIIRI</sequence>
<protein>
    <submittedName>
        <fullName evidence="2">Uncharacterized protein</fullName>
    </submittedName>
</protein>
<proteinExistence type="predicted"/>
<dbReference type="RefSeq" id="WP_130669659.1">
    <property type="nucleotide sequence ID" value="NZ_SIOG01000001.1"/>
</dbReference>
<evidence type="ECO:0000256" key="1">
    <source>
        <dbReference type="SAM" id="MobiDB-lite"/>
    </source>
</evidence>
<name>A0A4Q8Y312_RHILE</name>
<feature type="compositionally biased region" description="Basic and acidic residues" evidence="1">
    <location>
        <begin position="17"/>
        <end position="33"/>
    </location>
</feature>
<reference evidence="2 3" key="1">
    <citation type="submission" date="2019-02" db="EMBL/GenBank/DDBJ databases">
        <title>The genomic architecture of introgression among sibling species of bacteria.</title>
        <authorList>
            <person name="Cavassim M.I.A."/>
            <person name="Moeskjaer S."/>
            <person name="Moslemi C."/>
            <person name="Fields B."/>
            <person name="Bachmann A."/>
            <person name="Vilhjalmsson B."/>
            <person name="Schierup M.H."/>
            <person name="Young J.P.W."/>
            <person name="Andersen S.U."/>
        </authorList>
    </citation>
    <scope>NUCLEOTIDE SEQUENCE [LARGE SCALE GENOMIC DNA]</scope>
    <source>
        <strain evidence="2 3">SM145A</strain>
    </source>
</reference>
<dbReference type="Proteomes" id="UP000293652">
    <property type="component" value="Unassembled WGS sequence"/>
</dbReference>
<dbReference type="EMBL" id="SIPC01000001">
    <property type="protein sequence ID" value="TAX73810.1"/>
    <property type="molecule type" value="Genomic_DNA"/>
</dbReference>
<evidence type="ECO:0000313" key="3">
    <source>
        <dbReference type="Proteomes" id="UP000293652"/>
    </source>
</evidence>
<organism evidence="2 3">
    <name type="scientific">Rhizobium leguminosarum</name>
    <dbReference type="NCBI Taxonomy" id="384"/>
    <lineage>
        <taxon>Bacteria</taxon>
        <taxon>Pseudomonadati</taxon>
        <taxon>Pseudomonadota</taxon>
        <taxon>Alphaproteobacteria</taxon>
        <taxon>Hyphomicrobiales</taxon>
        <taxon>Rhizobiaceae</taxon>
        <taxon>Rhizobium/Agrobacterium group</taxon>
        <taxon>Rhizobium</taxon>
    </lineage>
</organism>
<evidence type="ECO:0000313" key="2">
    <source>
        <dbReference type="EMBL" id="TAX73810.1"/>
    </source>
</evidence>